<gene>
    <name evidence="1" type="ORF">JTE90_024734</name>
</gene>
<comment type="caution">
    <text evidence="1">The sequence shown here is derived from an EMBL/GenBank/DDBJ whole genome shotgun (WGS) entry which is preliminary data.</text>
</comment>
<dbReference type="AlphaFoldDB" id="A0AAV6UBI1"/>
<keyword evidence="2" id="KW-1185">Reference proteome</keyword>
<organism evidence="1 2">
    <name type="scientific">Oedothorax gibbosus</name>
    <dbReference type="NCBI Taxonomy" id="931172"/>
    <lineage>
        <taxon>Eukaryota</taxon>
        <taxon>Metazoa</taxon>
        <taxon>Ecdysozoa</taxon>
        <taxon>Arthropoda</taxon>
        <taxon>Chelicerata</taxon>
        <taxon>Arachnida</taxon>
        <taxon>Araneae</taxon>
        <taxon>Araneomorphae</taxon>
        <taxon>Entelegynae</taxon>
        <taxon>Araneoidea</taxon>
        <taxon>Linyphiidae</taxon>
        <taxon>Erigoninae</taxon>
        <taxon>Oedothorax</taxon>
    </lineage>
</organism>
<proteinExistence type="predicted"/>
<accession>A0AAV6UBI1</accession>
<dbReference type="EMBL" id="JAFNEN010000539">
    <property type="protein sequence ID" value="KAG8180986.1"/>
    <property type="molecule type" value="Genomic_DNA"/>
</dbReference>
<evidence type="ECO:0000313" key="1">
    <source>
        <dbReference type="EMBL" id="KAG8180986.1"/>
    </source>
</evidence>
<name>A0AAV6UBI1_9ARAC</name>
<protein>
    <submittedName>
        <fullName evidence="1">Uncharacterized protein</fullName>
    </submittedName>
</protein>
<reference evidence="1 2" key="1">
    <citation type="journal article" date="2022" name="Nat. Ecol. Evol.">
        <title>A masculinizing supergene underlies an exaggerated male reproductive morph in a spider.</title>
        <authorList>
            <person name="Hendrickx F."/>
            <person name="De Corte Z."/>
            <person name="Sonet G."/>
            <person name="Van Belleghem S.M."/>
            <person name="Kostlbacher S."/>
            <person name="Vangestel C."/>
        </authorList>
    </citation>
    <scope>NUCLEOTIDE SEQUENCE [LARGE SCALE GENOMIC DNA]</scope>
    <source>
        <strain evidence="1">W744_W776</strain>
    </source>
</reference>
<evidence type="ECO:0000313" key="2">
    <source>
        <dbReference type="Proteomes" id="UP000827092"/>
    </source>
</evidence>
<dbReference type="Proteomes" id="UP000827092">
    <property type="component" value="Unassembled WGS sequence"/>
</dbReference>
<sequence>MPTLGESGFRLLQERIFKSPRTQGCARFISERKTFDMRQAYMTSAKSTSRRELPSESATRKENASIATAIQVSLIDEANYQEKYCFNTIDQLMNCLRWITWLLCFYGPMRLTSFQQSESINSRKTTFTATGPHTRTGN</sequence>